<dbReference type="Gramene" id="PUZ51435">
    <property type="protein sequence ID" value="PUZ51435"/>
    <property type="gene ID" value="GQ55_6G186400"/>
</dbReference>
<evidence type="ECO:0000313" key="2">
    <source>
        <dbReference type="EMBL" id="PUZ51435.1"/>
    </source>
</evidence>
<keyword evidence="3" id="KW-1185">Reference proteome</keyword>
<accession>A0A2T7D771</accession>
<sequence length="143" mass="14893">MDRAPGAIRDPARRRRGGPGDLRGGAADRGLGPPRRRCEPGLGGLHDDWRQIAGGTTRGGSKANRGRGASVMAAGGRGAGSLRDGRRQADRERGASAADWGLGAERLGSWSWRASGAVGGSRRSRAAEQAREQKQQGGRKMAG</sequence>
<reference evidence="2 3" key="1">
    <citation type="submission" date="2018-04" db="EMBL/GenBank/DDBJ databases">
        <title>WGS assembly of Panicum hallii var. hallii HAL2.</title>
        <authorList>
            <person name="Lovell J."/>
            <person name="Jenkins J."/>
            <person name="Lowry D."/>
            <person name="Mamidi S."/>
            <person name="Sreedasyam A."/>
            <person name="Weng X."/>
            <person name="Barry K."/>
            <person name="Bonette J."/>
            <person name="Campitelli B."/>
            <person name="Daum C."/>
            <person name="Gordon S."/>
            <person name="Gould B."/>
            <person name="Lipzen A."/>
            <person name="MacQueen A."/>
            <person name="Palacio-Mejia J."/>
            <person name="Plott C."/>
            <person name="Shakirov E."/>
            <person name="Shu S."/>
            <person name="Yoshinaga Y."/>
            <person name="Zane M."/>
            <person name="Rokhsar D."/>
            <person name="Grimwood J."/>
            <person name="Schmutz J."/>
            <person name="Juenger T."/>
        </authorList>
    </citation>
    <scope>NUCLEOTIDE SEQUENCE [LARGE SCALE GENOMIC DNA]</scope>
    <source>
        <strain evidence="3">cv. HAL2</strain>
    </source>
</reference>
<evidence type="ECO:0000256" key="1">
    <source>
        <dbReference type="SAM" id="MobiDB-lite"/>
    </source>
</evidence>
<feature type="compositionally biased region" description="Basic and acidic residues" evidence="1">
    <location>
        <begin position="83"/>
        <end position="94"/>
    </location>
</feature>
<feature type="compositionally biased region" description="Basic and acidic residues" evidence="1">
    <location>
        <begin position="125"/>
        <end position="134"/>
    </location>
</feature>
<protein>
    <submittedName>
        <fullName evidence="2">Uncharacterized protein</fullName>
    </submittedName>
</protein>
<evidence type="ECO:0000313" key="3">
    <source>
        <dbReference type="Proteomes" id="UP000244336"/>
    </source>
</evidence>
<organism evidence="2 3">
    <name type="scientific">Panicum hallii var. hallii</name>
    <dbReference type="NCBI Taxonomy" id="1504633"/>
    <lineage>
        <taxon>Eukaryota</taxon>
        <taxon>Viridiplantae</taxon>
        <taxon>Streptophyta</taxon>
        <taxon>Embryophyta</taxon>
        <taxon>Tracheophyta</taxon>
        <taxon>Spermatophyta</taxon>
        <taxon>Magnoliopsida</taxon>
        <taxon>Liliopsida</taxon>
        <taxon>Poales</taxon>
        <taxon>Poaceae</taxon>
        <taxon>PACMAD clade</taxon>
        <taxon>Panicoideae</taxon>
        <taxon>Panicodae</taxon>
        <taxon>Paniceae</taxon>
        <taxon>Panicinae</taxon>
        <taxon>Panicum</taxon>
        <taxon>Panicum sect. Panicum</taxon>
    </lineage>
</organism>
<dbReference type="EMBL" id="CM009754">
    <property type="protein sequence ID" value="PUZ51435.1"/>
    <property type="molecule type" value="Genomic_DNA"/>
</dbReference>
<gene>
    <name evidence="2" type="ORF">GQ55_6G186400</name>
</gene>
<feature type="compositionally biased region" description="Low complexity" evidence="1">
    <location>
        <begin position="24"/>
        <end position="33"/>
    </location>
</feature>
<dbReference type="AlphaFoldDB" id="A0A2T7D771"/>
<name>A0A2T7D771_9POAL</name>
<dbReference type="Proteomes" id="UP000244336">
    <property type="component" value="Chromosome 6"/>
</dbReference>
<feature type="region of interest" description="Disordered" evidence="1">
    <location>
        <begin position="1"/>
        <end position="143"/>
    </location>
</feature>
<proteinExistence type="predicted"/>